<dbReference type="FunFam" id="3.40.50.720:FF:000022">
    <property type="entry name" value="Cinnamyl alcohol dehydrogenase"/>
    <property type="match status" value="1"/>
</dbReference>
<feature type="compositionally biased region" description="Polar residues" evidence="6">
    <location>
        <begin position="448"/>
        <end position="471"/>
    </location>
</feature>
<dbReference type="PANTHER" id="PTHR42683">
    <property type="entry name" value="ALDEHYDE REDUCTASE"/>
    <property type="match status" value="1"/>
</dbReference>
<evidence type="ECO:0000313" key="8">
    <source>
        <dbReference type="EMBL" id="ERF75454.1"/>
    </source>
</evidence>
<dbReference type="GO" id="GO:0008270">
    <property type="term" value="F:zinc ion binding"/>
    <property type="evidence" value="ECO:0007669"/>
    <property type="project" value="InterPro"/>
</dbReference>
<dbReference type="eggNOG" id="KOG0023">
    <property type="taxonomic scope" value="Eukaryota"/>
</dbReference>
<dbReference type="InterPro" id="IPR013154">
    <property type="entry name" value="ADH-like_N"/>
</dbReference>
<evidence type="ECO:0000256" key="3">
    <source>
        <dbReference type="ARBA" id="ARBA00022833"/>
    </source>
</evidence>
<dbReference type="SUPFAM" id="SSF50129">
    <property type="entry name" value="GroES-like"/>
    <property type="match status" value="1"/>
</dbReference>
<dbReference type="Proteomes" id="UP000019373">
    <property type="component" value="Unassembled WGS sequence"/>
</dbReference>
<dbReference type="Pfam" id="PF00107">
    <property type="entry name" value="ADH_zinc_N"/>
    <property type="match status" value="1"/>
</dbReference>
<keyword evidence="4" id="KW-0560">Oxidoreductase</keyword>
<dbReference type="RefSeq" id="XP_007787185.1">
    <property type="nucleotide sequence ID" value="XM_007788995.1"/>
</dbReference>
<keyword evidence="9" id="KW-1185">Reference proteome</keyword>
<dbReference type="CDD" id="cd05283">
    <property type="entry name" value="CAD1"/>
    <property type="match status" value="1"/>
</dbReference>
<evidence type="ECO:0000256" key="2">
    <source>
        <dbReference type="ARBA" id="ARBA00022723"/>
    </source>
</evidence>
<dbReference type="HOGENOM" id="CLU_341956_0_0_1"/>
<protein>
    <recommendedName>
        <fullName evidence="7">BZIP domain-containing protein</fullName>
    </recommendedName>
</protein>
<keyword evidence="2 5" id="KW-0479">Metal-binding</keyword>
<evidence type="ECO:0000256" key="6">
    <source>
        <dbReference type="SAM" id="MobiDB-lite"/>
    </source>
</evidence>
<dbReference type="Gene3D" id="3.40.50.720">
    <property type="entry name" value="NAD(P)-binding Rossmann-like Domain"/>
    <property type="match status" value="1"/>
</dbReference>
<keyword evidence="3 5" id="KW-0862">Zinc</keyword>
<feature type="compositionally biased region" description="Polar residues" evidence="6">
    <location>
        <begin position="534"/>
        <end position="570"/>
    </location>
</feature>
<evidence type="ECO:0000256" key="5">
    <source>
        <dbReference type="RuleBase" id="RU361277"/>
    </source>
</evidence>
<dbReference type="EMBL" id="KE720812">
    <property type="protein sequence ID" value="ERF75454.1"/>
    <property type="molecule type" value="Genomic_DNA"/>
</dbReference>
<evidence type="ECO:0000256" key="1">
    <source>
        <dbReference type="ARBA" id="ARBA00001947"/>
    </source>
</evidence>
<dbReference type="Pfam" id="PF07716">
    <property type="entry name" value="bZIP_2"/>
    <property type="match status" value="1"/>
</dbReference>
<feature type="compositionally biased region" description="Basic residues" evidence="6">
    <location>
        <begin position="781"/>
        <end position="793"/>
    </location>
</feature>
<reference evidence="9" key="1">
    <citation type="journal article" date="2014" name="BMC Genomics">
        <title>Genome characteristics reveal the impact of lichenization on lichen-forming fungus Endocarpon pusillum Hedwig (Verrucariales, Ascomycota).</title>
        <authorList>
            <person name="Wang Y.-Y."/>
            <person name="Liu B."/>
            <person name="Zhang X.-Y."/>
            <person name="Zhou Q.-M."/>
            <person name="Zhang T."/>
            <person name="Li H."/>
            <person name="Yu Y.-F."/>
            <person name="Zhang X.-L."/>
            <person name="Hao X.-Y."/>
            <person name="Wang M."/>
            <person name="Wang L."/>
            <person name="Wei J.-C."/>
        </authorList>
    </citation>
    <scope>NUCLEOTIDE SEQUENCE [LARGE SCALE GENOMIC DNA]</scope>
    <source>
        <strain evidence="9">Z07020 / HMAS-L-300199</strain>
    </source>
</reference>
<dbReference type="PROSITE" id="PS50217">
    <property type="entry name" value="BZIP"/>
    <property type="match status" value="1"/>
</dbReference>
<evidence type="ECO:0000256" key="4">
    <source>
        <dbReference type="ARBA" id="ARBA00023002"/>
    </source>
</evidence>
<organism evidence="8 9">
    <name type="scientific">Endocarpon pusillum (strain Z07020 / HMAS-L-300199)</name>
    <name type="common">Lichen-forming fungus</name>
    <dbReference type="NCBI Taxonomy" id="1263415"/>
    <lineage>
        <taxon>Eukaryota</taxon>
        <taxon>Fungi</taxon>
        <taxon>Dikarya</taxon>
        <taxon>Ascomycota</taxon>
        <taxon>Pezizomycotina</taxon>
        <taxon>Eurotiomycetes</taxon>
        <taxon>Chaetothyriomycetidae</taxon>
        <taxon>Verrucariales</taxon>
        <taxon>Verrucariaceae</taxon>
        <taxon>Endocarpon</taxon>
    </lineage>
</organism>
<feature type="compositionally biased region" description="Basic and acidic residues" evidence="6">
    <location>
        <begin position="771"/>
        <end position="780"/>
    </location>
</feature>
<dbReference type="InterPro" id="IPR036291">
    <property type="entry name" value="NAD(P)-bd_dom_sf"/>
</dbReference>
<dbReference type="InterPro" id="IPR004827">
    <property type="entry name" value="bZIP"/>
</dbReference>
<feature type="domain" description="BZIP" evidence="7">
    <location>
        <begin position="774"/>
        <end position="823"/>
    </location>
</feature>
<dbReference type="InterPro" id="IPR002328">
    <property type="entry name" value="ADH_Zn_CS"/>
</dbReference>
<dbReference type="GeneID" id="19241874"/>
<feature type="compositionally biased region" description="Polar residues" evidence="6">
    <location>
        <begin position="8"/>
        <end position="22"/>
    </location>
</feature>
<feature type="compositionally biased region" description="Polar residues" evidence="6">
    <location>
        <begin position="720"/>
        <end position="761"/>
    </location>
</feature>
<dbReference type="OrthoDB" id="1879366at2759"/>
<dbReference type="Gene3D" id="3.90.180.10">
    <property type="entry name" value="Medium-chain alcohol dehydrogenases, catalytic domain"/>
    <property type="match status" value="1"/>
</dbReference>
<dbReference type="SUPFAM" id="SSF51735">
    <property type="entry name" value="NAD(P)-binding Rossmann-fold domains"/>
    <property type="match status" value="1"/>
</dbReference>
<gene>
    <name evidence="8" type="ORF">EPUS_06986</name>
</gene>
<dbReference type="PROSITE" id="PS00059">
    <property type="entry name" value="ADH_ZINC"/>
    <property type="match status" value="1"/>
</dbReference>
<dbReference type="InterPro" id="IPR011032">
    <property type="entry name" value="GroES-like_sf"/>
</dbReference>
<comment type="cofactor">
    <cofactor evidence="1 5">
        <name>Zn(2+)</name>
        <dbReference type="ChEBI" id="CHEBI:29105"/>
    </cofactor>
</comment>
<feature type="region of interest" description="Disordered" evidence="6">
    <location>
        <begin position="514"/>
        <end position="590"/>
    </location>
</feature>
<dbReference type="AlphaFoldDB" id="U1I0Q1"/>
<proteinExistence type="inferred from homology"/>
<evidence type="ECO:0000313" key="9">
    <source>
        <dbReference type="Proteomes" id="UP000019373"/>
    </source>
</evidence>
<dbReference type="InterPro" id="IPR013149">
    <property type="entry name" value="ADH-like_C"/>
</dbReference>
<dbReference type="SUPFAM" id="SSF57959">
    <property type="entry name" value="Leucine zipper domain"/>
    <property type="match status" value="1"/>
</dbReference>
<dbReference type="PROSITE" id="PS00036">
    <property type="entry name" value="BZIP_BASIC"/>
    <property type="match status" value="1"/>
</dbReference>
<dbReference type="InterPro" id="IPR047109">
    <property type="entry name" value="CAD-like"/>
</dbReference>
<name>U1I0Q1_ENDPU</name>
<accession>U1I0Q1</accession>
<feature type="region of interest" description="Disordered" evidence="6">
    <location>
        <begin position="445"/>
        <end position="474"/>
    </location>
</feature>
<sequence length="829" mass="88689">MPSFTVFKGQQSGVPKKSTTTKPDQLTGDNVFIRVTASGVCGTDLHYKGADMVLGHEGIGIVETVGPACHFLKRGDRVGWGYEVDSCGHCIECLEGAETFCPDRAIYGVSNLDQGSFATHAIWRESFLYPIPQGLSDIDAAPLQCGGATTFAALQGIKPSDTVGIMGVGGLGHLAIQFAAKMGCRVVVLSGSDRKKAEALQLGAHEFIATKDAKKLEVSAPINRLLVTAAVPPNWELILPIMAPRSAIYPLSVSSGNLEIPYMGLILQGISVQGSLVAPRNQHRKMLEFAALHQVKPVVETFPMTEEGIKQSMDRLERGEVNYRAVLIPKSTPPGYGGLLVSFPPPPSISSSPGKIEPTALSKFQNSTQTNTTSQSLFGEIVNFSPVSKRRSSSASPATISLFDFTSFITDYQASWHHQSPPQLASATPLSQNSFQQDFELFGPAPATQLTPQHSRAQATSSTAPNPQTAFPNHRHLSLNSQYQSAGPISTSFINRSNSNSSAQKPHLYASNAASTPTLHQQKRTRPPVPPFHSHSTGSLHSQTNQIGSQRRIQATSIPPQGESFLTHSISDPPLNGPSPDMNLFDDISLPAPGDSLDSSNTMFSDSNIDFASSWTAINASGTAQATTNTGTVSPKDIMSESIAMSAPSSTAFPNLSTPGSGYLESPYLGNSSLDTSPMNADGALDAELDFSSGYTSLFPDANDHLNKLNLQANTSFTSASSGYNASSPMVRQKSSPGRPPSSTHGRQHSVTSGVRPSKQNKPLPDIVLDPNRDSKEDLKRKKNTAAARKSRQRKLESAEALQTENERLHEEVARLKQIVYSLGGSPDL</sequence>
<comment type="similarity">
    <text evidence="5">Belongs to the zinc-containing alcohol dehydrogenase family.</text>
</comment>
<dbReference type="GO" id="GO:0003700">
    <property type="term" value="F:DNA-binding transcription factor activity"/>
    <property type="evidence" value="ECO:0007669"/>
    <property type="project" value="InterPro"/>
</dbReference>
<feature type="region of interest" description="Disordered" evidence="6">
    <location>
        <begin position="1"/>
        <end position="22"/>
    </location>
</feature>
<dbReference type="GO" id="GO:0016616">
    <property type="term" value="F:oxidoreductase activity, acting on the CH-OH group of donors, NAD or NADP as acceptor"/>
    <property type="evidence" value="ECO:0007669"/>
    <property type="project" value="InterPro"/>
</dbReference>
<dbReference type="Pfam" id="PF08240">
    <property type="entry name" value="ADH_N"/>
    <property type="match status" value="1"/>
</dbReference>
<feature type="region of interest" description="Disordered" evidence="6">
    <location>
        <begin position="720"/>
        <end position="806"/>
    </location>
</feature>
<dbReference type="InterPro" id="IPR046347">
    <property type="entry name" value="bZIP_sf"/>
</dbReference>
<dbReference type="Gene3D" id="3.30.160.60">
    <property type="entry name" value="Classic Zinc Finger"/>
    <property type="match status" value="1"/>
</dbReference>
<evidence type="ECO:0000259" key="7">
    <source>
        <dbReference type="PROSITE" id="PS50217"/>
    </source>
</evidence>
<dbReference type="CDD" id="cd12193">
    <property type="entry name" value="bZIP_GCN4"/>
    <property type="match status" value="1"/>
</dbReference>